<evidence type="ECO:0000256" key="1">
    <source>
        <dbReference type="SAM" id="MobiDB-lite"/>
    </source>
</evidence>
<organism evidence="2 3">
    <name type="scientific">Mesorhizobium alhagi CCNWXJ12-2</name>
    <dbReference type="NCBI Taxonomy" id="1107882"/>
    <lineage>
        <taxon>Bacteria</taxon>
        <taxon>Pseudomonadati</taxon>
        <taxon>Pseudomonadota</taxon>
        <taxon>Alphaproteobacteria</taxon>
        <taxon>Hyphomicrobiales</taxon>
        <taxon>Phyllobacteriaceae</taxon>
        <taxon>Allomesorhizobium</taxon>
    </lineage>
</organism>
<keyword evidence="3" id="KW-1185">Reference proteome</keyword>
<sequence length="100" mass="11370">MGRDQDADHIYRRAYELAATGLHLEPITIVATLIREGYAEADKILDNLLIRADLRLVCSRNWPGNVPVIVEAQELRIEPAPEQDNRPVAPDLHQARQQKH</sequence>
<proteinExistence type="predicted"/>
<dbReference type="RefSeq" id="WP_008840358.1">
    <property type="nucleotide sequence ID" value="NZ_AHAM01000307.1"/>
</dbReference>
<dbReference type="AlphaFoldDB" id="H0I2V1"/>
<evidence type="ECO:0000313" key="3">
    <source>
        <dbReference type="Proteomes" id="UP000003250"/>
    </source>
</evidence>
<reference evidence="2 3" key="1">
    <citation type="journal article" date="2012" name="J. Bacteriol.">
        <title>Draft Genome Sequence of Mesorhizobium alhagi CCNWXJ12-2T, a Novel Salt-Resistant Species Isolated from the Desert of Northwestern China.</title>
        <authorList>
            <person name="Zhou M."/>
            <person name="Chen W."/>
            <person name="Chen H."/>
            <person name="Wei G."/>
        </authorList>
    </citation>
    <scope>NUCLEOTIDE SEQUENCE [LARGE SCALE GENOMIC DNA]</scope>
    <source>
        <strain evidence="2 3">CCNWXJ12-2</strain>
    </source>
</reference>
<feature type="region of interest" description="Disordered" evidence="1">
    <location>
        <begin position="79"/>
        <end position="100"/>
    </location>
</feature>
<dbReference type="EMBL" id="AHAM01000307">
    <property type="protein sequence ID" value="EHK52688.1"/>
    <property type="molecule type" value="Genomic_DNA"/>
</dbReference>
<name>H0I2V1_9HYPH</name>
<dbReference type="Proteomes" id="UP000003250">
    <property type="component" value="Unassembled WGS sequence"/>
</dbReference>
<accession>H0I2V1</accession>
<protein>
    <submittedName>
        <fullName evidence="2">Uncharacterized protein</fullName>
    </submittedName>
</protein>
<gene>
    <name evidence="2" type="ORF">MAXJ12_34034</name>
</gene>
<evidence type="ECO:0000313" key="2">
    <source>
        <dbReference type="EMBL" id="EHK52688.1"/>
    </source>
</evidence>